<dbReference type="AlphaFoldDB" id="A0AAV8HEL9"/>
<evidence type="ECO:0000313" key="2">
    <source>
        <dbReference type="EMBL" id="KAJ4813686.1"/>
    </source>
</evidence>
<comment type="caution">
    <text evidence="2">The sequence shown here is derived from an EMBL/GenBank/DDBJ whole genome shotgun (WGS) entry which is preliminary data.</text>
</comment>
<feature type="transmembrane region" description="Helical" evidence="1">
    <location>
        <begin position="686"/>
        <end position="705"/>
    </location>
</feature>
<accession>A0AAV8HEL9</accession>
<dbReference type="InterPro" id="IPR044824">
    <property type="entry name" value="MAIN-like"/>
</dbReference>
<keyword evidence="1" id="KW-0472">Membrane</keyword>
<dbReference type="PANTHER" id="PTHR46033:SF65">
    <property type="entry name" value="AMINOTRANSFERASE-LIKE PLANT MOBILE DOMAIN-CONTAINING PROTEIN"/>
    <property type="match status" value="1"/>
</dbReference>
<keyword evidence="1" id="KW-0812">Transmembrane</keyword>
<dbReference type="GO" id="GO:0010073">
    <property type="term" value="P:meristem maintenance"/>
    <property type="evidence" value="ECO:0007669"/>
    <property type="project" value="InterPro"/>
</dbReference>
<gene>
    <name evidence="2" type="ORF">LUZ62_026252</name>
</gene>
<dbReference type="PANTHER" id="PTHR46033">
    <property type="entry name" value="PROTEIN MAIN-LIKE 2"/>
    <property type="match status" value="1"/>
</dbReference>
<name>A0AAV8HEL9_9POAL</name>
<keyword evidence="3" id="KW-1185">Reference proteome</keyword>
<evidence type="ECO:0000313" key="3">
    <source>
        <dbReference type="Proteomes" id="UP001140206"/>
    </source>
</evidence>
<dbReference type="EMBL" id="JAMFTS010000001">
    <property type="protein sequence ID" value="KAJ4813686.1"/>
    <property type="molecule type" value="Genomic_DNA"/>
</dbReference>
<sequence>MDPVVDPRMIPEFQFRRTGPFGPSDAAIQSYIDRHLDPEGAHRSDHWFWRHQLLSGRDNFHGLFVRHDPSVSQPQSLHKRPALMLDPPSYTEERRSQTYVDFTPVGHDRDHRDAVRDIHGLFLHPCVRTGPSSDVHLLSTEMCEERVAPWAPDCLSITGDLIWAPGQVEWTRYVLTHMRDILESTEIFGGVAMTLFSFLRHDILIKAMATNWSYVWNTFPLEDREATLDIQQMVHLLGVPAEGHIYEERVPPDEELSGIDPSGLEFHSPSARVLFQIYYEIAATRALKGQSRDVPFRAWIRYFMDRVPEGRASPFVDPLDPMGVGSDQIHNPHIDRDFSRLSSRVLDRVTVLAAYLSWWLCYYVLPYDPAGYIRPGVFVMAATLARGFRVSLAVPALVNVYRAMRELTSSRDPSYARVVMPSHILLGWFYICWERGYSPAISSKLREQLPALSFIAGAPLCDVKAYAAHMYFIHSVSFISCYRPEAFTRDWPGDREDLTRLVDSEVSARGARPCLCSRRFRHARDFAIATRAGFLTTRIGDRVIAEVYSPHRCAWQFGYDQDIPATIVPSRPPIGTFESIAEWGIFALRLGTGAEWFIPSVSRIGVMTSLYDRWLRRWIKFAHTLPPAVLKSKVFPTHRTSRQRSRLGSRQLRSYSGVDTRVPSLHPQPEYLAPPKLLEDGTFQGVSIFFSNIVMYVIISISFFYEFV</sequence>
<keyword evidence="1" id="KW-1133">Transmembrane helix</keyword>
<proteinExistence type="predicted"/>
<protein>
    <submittedName>
        <fullName evidence="2">Plant mobile domain protein family</fullName>
    </submittedName>
</protein>
<organism evidence="2 3">
    <name type="scientific">Rhynchospora pubera</name>
    <dbReference type="NCBI Taxonomy" id="906938"/>
    <lineage>
        <taxon>Eukaryota</taxon>
        <taxon>Viridiplantae</taxon>
        <taxon>Streptophyta</taxon>
        <taxon>Embryophyta</taxon>
        <taxon>Tracheophyta</taxon>
        <taxon>Spermatophyta</taxon>
        <taxon>Magnoliopsida</taxon>
        <taxon>Liliopsida</taxon>
        <taxon>Poales</taxon>
        <taxon>Cyperaceae</taxon>
        <taxon>Cyperoideae</taxon>
        <taxon>Rhynchosporeae</taxon>
        <taxon>Rhynchospora</taxon>
    </lineage>
</organism>
<evidence type="ECO:0000256" key="1">
    <source>
        <dbReference type="SAM" id="Phobius"/>
    </source>
</evidence>
<reference evidence="2" key="1">
    <citation type="submission" date="2022-08" db="EMBL/GenBank/DDBJ databases">
        <authorList>
            <person name="Marques A."/>
        </authorList>
    </citation>
    <scope>NUCLEOTIDE SEQUENCE</scope>
    <source>
        <strain evidence="2">RhyPub2mFocal</strain>
        <tissue evidence="2">Leaves</tissue>
    </source>
</reference>
<dbReference type="Proteomes" id="UP001140206">
    <property type="component" value="Chromosome 1"/>
</dbReference>